<dbReference type="PANTHER" id="PTHR43124">
    <property type="entry name" value="PURINE EFFLUX PUMP PBUE"/>
    <property type="match status" value="1"/>
</dbReference>
<dbReference type="SUPFAM" id="SSF103473">
    <property type="entry name" value="MFS general substrate transporter"/>
    <property type="match status" value="1"/>
</dbReference>
<feature type="transmembrane region" description="Helical" evidence="7">
    <location>
        <begin position="236"/>
        <end position="255"/>
    </location>
</feature>
<evidence type="ECO:0000259" key="8">
    <source>
        <dbReference type="PROSITE" id="PS50850"/>
    </source>
</evidence>
<feature type="transmembrane region" description="Helical" evidence="7">
    <location>
        <begin position="209"/>
        <end position="230"/>
    </location>
</feature>
<keyword evidence="10" id="KW-1185">Reference proteome</keyword>
<evidence type="ECO:0000313" key="9">
    <source>
        <dbReference type="EMBL" id="SER91648.1"/>
    </source>
</evidence>
<evidence type="ECO:0000256" key="5">
    <source>
        <dbReference type="ARBA" id="ARBA00022989"/>
    </source>
</evidence>
<dbReference type="GO" id="GO:0005886">
    <property type="term" value="C:plasma membrane"/>
    <property type="evidence" value="ECO:0007669"/>
    <property type="project" value="UniProtKB-SubCell"/>
</dbReference>
<dbReference type="EMBL" id="FOHA01000010">
    <property type="protein sequence ID" value="SER91648.1"/>
    <property type="molecule type" value="Genomic_DNA"/>
</dbReference>
<dbReference type="Gene3D" id="1.20.1250.20">
    <property type="entry name" value="MFS general substrate transporter like domains"/>
    <property type="match status" value="1"/>
</dbReference>
<evidence type="ECO:0000256" key="4">
    <source>
        <dbReference type="ARBA" id="ARBA00022692"/>
    </source>
</evidence>
<feature type="transmembrane region" description="Helical" evidence="7">
    <location>
        <begin position="39"/>
        <end position="58"/>
    </location>
</feature>
<gene>
    <name evidence="9" type="ORF">SAMN04488559_11097</name>
</gene>
<dbReference type="InterPro" id="IPR020846">
    <property type="entry name" value="MFS_dom"/>
</dbReference>
<evidence type="ECO:0000256" key="1">
    <source>
        <dbReference type="ARBA" id="ARBA00004651"/>
    </source>
</evidence>
<keyword evidence="6 7" id="KW-0472">Membrane</keyword>
<accession>A0A1H9T3B8</accession>
<organism evidence="9 10">
    <name type="scientific">Isobaculum melis</name>
    <dbReference type="NCBI Taxonomy" id="142588"/>
    <lineage>
        <taxon>Bacteria</taxon>
        <taxon>Bacillati</taxon>
        <taxon>Bacillota</taxon>
        <taxon>Bacilli</taxon>
        <taxon>Lactobacillales</taxon>
        <taxon>Carnobacteriaceae</taxon>
        <taxon>Isobaculum</taxon>
    </lineage>
</organism>
<dbReference type="InterPro" id="IPR036259">
    <property type="entry name" value="MFS_trans_sf"/>
</dbReference>
<evidence type="ECO:0000256" key="2">
    <source>
        <dbReference type="ARBA" id="ARBA00022448"/>
    </source>
</evidence>
<dbReference type="PANTHER" id="PTHR43124:SF3">
    <property type="entry name" value="CHLORAMPHENICOL EFFLUX PUMP RV0191"/>
    <property type="match status" value="1"/>
</dbReference>
<feature type="transmembrane region" description="Helical" evidence="7">
    <location>
        <begin position="357"/>
        <end position="375"/>
    </location>
</feature>
<dbReference type="RefSeq" id="WP_092652512.1">
    <property type="nucleotide sequence ID" value="NZ_FOHA01000010.1"/>
</dbReference>
<evidence type="ECO:0000256" key="6">
    <source>
        <dbReference type="ARBA" id="ARBA00023136"/>
    </source>
</evidence>
<dbReference type="InterPro" id="IPR001958">
    <property type="entry name" value="Tet-R_TetA/multi-R_MdtG-like"/>
</dbReference>
<sequence>MKKYALIFFLIMFLIGTDTLLISPLLPTLTELYNIPSNISGWMVSAYALGYALFALISGPISDGKDKKRIMLYGFIGFAVSTLLCGFATNFTLMISFRFLAGVSASFVTPQVWGSIPVIAPKNGIVKLMGYTSAGLAVSQLVGVPIGSYLATVSWQMPFFVISLVSVLVGLVIYFLLPSLNSTSQKTGNSSFLHIYGQILKNKKALSYLVAYFMFQTGNFCVITFIGSWFTRDFSLGLSSVGTAMIGIGTGNLIGTLFGNKLIQKWGIPKSLFIGLITLIFVYLVIPFSHSALFATIGLAVVFLVNGFIFPLFMTTLQSTTTTARSTVSSLSNAAMYAGTTVGGIVGGLLFTRFPGFFGIAYFTILTYLVVLVIYKMSGIFKKTSITASKKEE</sequence>
<dbReference type="Pfam" id="PF07690">
    <property type="entry name" value="MFS_1"/>
    <property type="match status" value="1"/>
</dbReference>
<evidence type="ECO:0000256" key="7">
    <source>
        <dbReference type="SAM" id="Phobius"/>
    </source>
</evidence>
<evidence type="ECO:0000313" key="10">
    <source>
        <dbReference type="Proteomes" id="UP000198948"/>
    </source>
</evidence>
<dbReference type="STRING" id="142588.SAMN04488559_11097"/>
<feature type="transmembrane region" description="Helical" evidence="7">
    <location>
        <begin position="334"/>
        <end position="351"/>
    </location>
</feature>
<feature type="transmembrane region" description="Helical" evidence="7">
    <location>
        <begin position="267"/>
        <end position="286"/>
    </location>
</feature>
<name>A0A1H9T3B8_9LACT</name>
<feature type="domain" description="Major facilitator superfamily (MFS) profile" evidence="8">
    <location>
        <begin position="4"/>
        <end position="379"/>
    </location>
</feature>
<keyword evidence="5 7" id="KW-1133">Transmembrane helix</keyword>
<dbReference type="CDD" id="cd17324">
    <property type="entry name" value="MFS_NepI_like"/>
    <property type="match status" value="1"/>
</dbReference>
<comment type="subcellular location">
    <subcellularLocation>
        <location evidence="1">Cell membrane</location>
        <topology evidence="1">Multi-pass membrane protein</topology>
    </subcellularLocation>
</comment>
<dbReference type="OrthoDB" id="212436at2"/>
<dbReference type="Proteomes" id="UP000198948">
    <property type="component" value="Unassembled WGS sequence"/>
</dbReference>
<evidence type="ECO:0000256" key="3">
    <source>
        <dbReference type="ARBA" id="ARBA00022475"/>
    </source>
</evidence>
<reference evidence="9 10" key="1">
    <citation type="submission" date="2016-10" db="EMBL/GenBank/DDBJ databases">
        <authorList>
            <person name="de Groot N.N."/>
        </authorList>
    </citation>
    <scope>NUCLEOTIDE SEQUENCE [LARGE SCALE GENOMIC DNA]</scope>
    <source>
        <strain evidence="9 10">DSM 13760</strain>
    </source>
</reference>
<feature type="transmembrane region" description="Helical" evidence="7">
    <location>
        <begin position="7"/>
        <end position="27"/>
    </location>
</feature>
<feature type="transmembrane region" description="Helical" evidence="7">
    <location>
        <begin position="292"/>
        <end position="313"/>
    </location>
</feature>
<dbReference type="InterPro" id="IPR050189">
    <property type="entry name" value="MFS_Efflux_Transporters"/>
</dbReference>
<dbReference type="AlphaFoldDB" id="A0A1H9T3B8"/>
<feature type="transmembrane region" description="Helical" evidence="7">
    <location>
        <begin position="95"/>
        <end position="116"/>
    </location>
</feature>
<keyword evidence="2" id="KW-0813">Transport</keyword>
<dbReference type="GO" id="GO:0022857">
    <property type="term" value="F:transmembrane transporter activity"/>
    <property type="evidence" value="ECO:0007669"/>
    <property type="project" value="InterPro"/>
</dbReference>
<feature type="transmembrane region" description="Helical" evidence="7">
    <location>
        <begin position="70"/>
        <end position="89"/>
    </location>
</feature>
<feature type="transmembrane region" description="Helical" evidence="7">
    <location>
        <begin position="157"/>
        <end position="177"/>
    </location>
</feature>
<protein>
    <submittedName>
        <fullName evidence="9">Predicted arabinose efflux permease, MFS family</fullName>
    </submittedName>
</protein>
<keyword evidence="3" id="KW-1003">Cell membrane</keyword>
<dbReference type="PROSITE" id="PS50850">
    <property type="entry name" value="MFS"/>
    <property type="match status" value="1"/>
</dbReference>
<dbReference type="PRINTS" id="PR01035">
    <property type="entry name" value="TCRTETA"/>
</dbReference>
<keyword evidence="4 7" id="KW-0812">Transmembrane</keyword>
<proteinExistence type="predicted"/>
<dbReference type="InterPro" id="IPR011701">
    <property type="entry name" value="MFS"/>
</dbReference>
<feature type="transmembrane region" description="Helical" evidence="7">
    <location>
        <begin position="128"/>
        <end position="151"/>
    </location>
</feature>